<feature type="signal peptide" evidence="3">
    <location>
        <begin position="1"/>
        <end position="32"/>
    </location>
</feature>
<proteinExistence type="predicted"/>
<feature type="region of interest" description="Disordered" evidence="1">
    <location>
        <begin position="35"/>
        <end position="58"/>
    </location>
</feature>
<evidence type="ECO:0000256" key="3">
    <source>
        <dbReference type="SAM" id="SignalP"/>
    </source>
</evidence>
<dbReference type="AlphaFoldDB" id="A0A2A7MUW4"/>
<feature type="compositionally biased region" description="Low complexity" evidence="1">
    <location>
        <begin position="111"/>
        <end position="159"/>
    </location>
</feature>
<feature type="compositionally biased region" description="Polar residues" evidence="1">
    <location>
        <begin position="92"/>
        <end position="102"/>
    </location>
</feature>
<dbReference type="Proteomes" id="UP000220914">
    <property type="component" value="Unassembled WGS sequence"/>
</dbReference>
<accession>A0A2A7MUW4</accession>
<keyword evidence="5" id="KW-1185">Reference proteome</keyword>
<keyword evidence="2" id="KW-0812">Transmembrane</keyword>
<sequence>MGASALRFAACAAVLFCALILGGNTVAVPAVADPGDAGSASTSGETSKGDGAERPSLGHVIQRMIREHRDRVRNRLNKSPSVKVGSKPDSPFVTTESTQATSGAPEGGDNAAASTRTAEPAASTGGSSNNTEHNTSNNTQQNTANNTQQNTANNTQPNTYQGPDPGEQSGVAPTGSAAGSGGSTHATTTAAAPPPAKKSDSDVLDPLVPYPYYLIEMRSSGKVGWWSADPVAATFEEELIEAILPEPRIETPEPKIDPISEPEPEPAPKPAPSPVLRGGAPAPAFRGGVPEPPLTGGPAVPEPPLTGGPTEPEPVLDALGGVVTGVSGGDHRGTGFGAGAVLQAPIIAAPGPNAGAVRFPSVPQASAPRASVPQASAAQPQAAGAGSGLNAPRGTAASEPVATGSAPRAAGGQEPALAGTVTPMAGRTPPRQGYTDYLRAPGLPQLAGAALPGVAWIVMMTFTGAVIGYRQAEAGRMVRSSKAARYLP</sequence>
<keyword evidence="3" id="KW-0732">Signal</keyword>
<evidence type="ECO:0000256" key="2">
    <source>
        <dbReference type="SAM" id="Phobius"/>
    </source>
</evidence>
<feature type="region of interest" description="Disordered" evidence="1">
    <location>
        <begin position="72"/>
        <end position="205"/>
    </location>
</feature>
<feature type="compositionally biased region" description="Low complexity" evidence="1">
    <location>
        <begin position="277"/>
        <end position="288"/>
    </location>
</feature>
<feature type="compositionally biased region" description="Basic and acidic residues" evidence="1">
    <location>
        <begin position="247"/>
        <end position="258"/>
    </location>
</feature>
<gene>
    <name evidence="4" type="ORF">CQY20_23520</name>
</gene>
<feature type="compositionally biased region" description="Low complexity" evidence="1">
    <location>
        <begin position="359"/>
        <end position="384"/>
    </location>
</feature>
<feature type="compositionally biased region" description="Pro residues" evidence="1">
    <location>
        <begin position="290"/>
        <end position="306"/>
    </location>
</feature>
<evidence type="ECO:0000313" key="4">
    <source>
        <dbReference type="EMBL" id="PEG34948.1"/>
    </source>
</evidence>
<comment type="caution">
    <text evidence="4">The sequence shown here is derived from an EMBL/GenBank/DDBJ whole genome shotgun (WGS) entry which is preliminary data.</text>
</comment>
<feature type="region of interest" description="Disordered" evidence="1">
    <location>
        <begin position="359"/>
        <end position="436"/>
    </location>
</feature>
<reference evidence="4 5" key="1">
    <citation type="submission" date="2017-10" db="EMBL/GenBank/DDBJ databases">
        <title>The new phylogeny of genus Mycobacterium.</title>
        <authorList>
            <person name="Tortoli E."/>
            <person name="Trovato A."/>
            <person name="Cirillo D.M."/>
        </authorList>
    </citation>
    <scope>NUCLEOTIDE SEQUENCE [LARGE SCALE GENOMIC DNA]</scope>
    <source>
        <strain evidence="4 5">CCUG37673</strain>
    </source>
</reference>
<protein>
    <submittedName>
        <fullName evidence="4">Uncharacterized protein</fullName>
    </submittedName>
</protein>
<evidence type="ECO:0000256" key="1">
    <source>
        <dbReference type="SAM" id="MobiDB-lite"/>
    </source>
</evidence>
<keyword evidence="2" id="KW-1133">Transmembrane helix</keyword>
<feature type="transmembrane region" description="Helical" evidence="2">
    <location>
        <begin position="446"/>
        <end position="469"/>
    </location>
</feature>
<organism evidence="4 5">
    <name type="scientific">Mycolicibacterium agri</name>
    <name type="common">Mycobacterium agri</name>
    <dbReference type="NCBI Taxonomy" id="36811"/>
    <lineage>
        <taxon>Bacteria</taxon>
        <taxon>Bacillati</taxon>
        <taxon>Actinomycetota</taxon>
        <taxon>Actinomycetes</taxon>
        <taxon>Mycobacteriales</taxon>
        <taxon>Mycobacteriaceae</taxon>
        <taxon>Mycolicibacterium</taxon>
    </lineage>
</organism>
<evidence type="ECO:0000313" key="5">
    <source>
        <dbReference type="Proteomes" id="UP000220914"/>
    </source>
</evidence>
<feature type="chain" id="PRO_5013400667" evidence="3">
    <location>
        <begin position="33"/>
        <end position="488"/>
    </location>
</feature>
<name>A0A2A7MUW4_MYCAG</name>
<keyword evidence="2" id="KW-0472">Membrane</keyword>
<dbReference type="EMBL" id="PDCP01000053">
    <property type="protein sequence ID" value="PEG34948.1"/>
    <property type="molecule type" value="Genomic_DNA"/>
</dbReference>
<feature type="compositionally biased region" description="Low complexity" evidence="1">
    <location>
        <begin position="169"/>
        <end position="191"/>
    </location>
</feature>
<feature type="region of interest" description="Disordered" evidence="1">
    <location>
        <begin position="245"/>
        <end position="314"/>
    </location>
</feature>